<keyword evidence="3" id="KW-0238">DNA-binding</keyword>
<gene>
    <name evidence="6" type="ORF">FDO65_17870</name>
</gene>
<keyword evidence="2" id="KW-0805">Transcription regulation</keyword>
<dbReference type="PRINTS" id="PR00036">
    <property type="entry name" value="HTHLACI"/>
</dbReference>
<evidence type="ECO:0000256" key="3">
    <source>
        <dbReference type="ARBA" id="ARBA00023125"/>
    </source>
</evidence>
<dbReference type="RefSeq" id="WP_137451095.1">
    <property type="nucleotide sequence ID" value="NZ_SZZH01000005.1"/>
</dbReference>
<dbReference type="Proteomes" id="UP000306985">
    <property type="component" value="Unassembled WGS sequence"/>
</dbReference>
<comment type="caution">
    <text evidence="6">The sequence shown here is derived from an EMBL/GenBank/DDBJ whole genome shotgun (WGS) entry which is preliminary data.</text>
</comment>
<evidence type="ECO:0000313" key="7">
    <source>
        <dbReference type="Proteomes" id="UP000306985"/>
    </source>
</evidence>
<keyword evidence="7" id="KW-1185">Reference proteome</keyword>
<dbReference type="SUPFAM" id="SSF53822">
    <property type="entry name" value="Periplasmic binding protein-like I"/>
    <property type="match status" value="1"/>
</dbReference>
<dbReference type="InterPro" id="IPR000843">
    <property type="entry name" value="HTH_LacI"/>
</dbReference>
<reference evidence="6 7" key="1">
    <citation type="submission" date="2019-05" db="EMBL/GenBank/DDBJ databases">
        <title>Nakamurella sp. N5BH11, whole genome shotgun sequence.</title>
        <authorList>
            <person name="Tuo L."/>
        </authorList>
    </citation>
    <scope>NUCLEOTIDE SEQUENCE [LARGE SCALE GENOMIC DNA]</scope>
    <source>
        <strain evidence="6 7">N5BH11</strain>
    </source>
</reference>
<dbReference type="EMBL" id="SZZH01000005">
    <property type="protein sequence ID" value="TKV57391.1"/>
    <property type="molecule type" value="Genomic_DNA"/>
</dbReference>
<dbReference type="Pfam" id="PF00356">
    <property type="entry name" value="LacI"/>
    <property type="match status" value="1"/>
</dbReference>
<sequence length="362" mass="38647">MCAQTCSARTLLTSSAMRQSLPVIDYEEDVIVTVKDVAQRAGVSVASVSRALNGLPGVSESVVRRVKEAADELHYRPNAVARSLRTEASRALGLVISDVTNSFFVELARTIEDEAAKLGFSLILCNSDEDPAKEGHYLDVLHDQRIDGLLLSPARAMTPQIRRMREFGTPIVLLDRNLRGSGLPCAGVDGRSAIADLAEHLAEQGYRSAGVIGGPVEVSNGHQRLLDFATEAGNRGIAVAPEHRHTGNFEVDGGRAAMSLILDTPSPPQVVFATNNLMALGALQVLHEQGVAVGTDMGFVSFDDVPWFSLMTPSITAIEQPIAALGANAASMITGLIAGQRVRSRTVRAHLTPRQSTMRGHA</sequence>
<dbReference type="PANTHER" id="PTHR30146">
    <property type="entry name" value="LACI-RELATED TRANSCRIPTIONAL REPRESSOR"/>
    <property type="match status" value="1"/>
</dbReference>
<dbReference type="GO" id="GO:0000976">
    <property type="term" value="F:transcription cis-regulatory region binding"/>
    <property type="evidence" value="ECO:0007669"/>
    <property type="project" value="TreeGrafter"/>
</dbReference>
<evidence type="ECO:0000256" key="1">
    <source>
        <dbReference type="ARBA" id="ARBA00022491"/>
    </source>
</evidence>
<proteinExistence type="predicted"/>
<keyword evidence="1" id="KW-0678">Repressor</keyword>
<dbReference type="PROSITE" id="PS00356">
    <property type="entry name" value="HTH_LACI_1"/>
    <property type="match status" value="1"/>
</dbReference>
<evidence type="ECO:0000256" key="4">
    <source>
        <dbReference type="ARBA" id="ARBA00023163"/>
    </source>
</evidence>
<organism evidence="6 7">
    <name type="scientific">Nakamurella flava</name>
    <dbReference type="NCBI Taxonomy" id="2576308"/>
    <lineage>
        <taxon>Bacteria</taxon>
        <taxon>Bacillati</taxon>
        <taxon>Actinomycetota</taxon>
        <taxon>Actinomycetes</taxon>
        <taxon>Nakamurellales</taxon>
        <taxon>Nakamurellaceae</taxon>
        <taxon>Nakamurella</taxon>
    </lineage>
</organism>
<dbReference type="InterPro" id="IPR010982">
    <property type="entry name" value="Lambda_DNA-bd_dom_sf"/>
</dbReference>
<dbReference type="SUPFAM" id="SSF47413">
    <property type="entry name" value="lambda repressor-like DNA-binding domains"/>
    <property type="match status" value="1"/>
</dbReference>
<dbReference type="GO" id="GO:0003700">
    <property type="term" value="F:DNA-binding transcription factor activity"/>
    <property type="evidence" value="ECO:0007669"/>
    <property type="project" value="TreeGrafter"/>
</dbReference>
<evidence type="ECO:0000259" key="5">
    <source>
        <dbReference type="PROSITE" id="PS50932"/>
    </source>
</evidence>
<feature type="domain" description="HTH lacI-type" evidence="5">
    <location>
        <begin position="32"/>
        <end position="86"/>
    </location>
</feature>
<dbReference type="Gene3D" id="3.40.50.2300">
    <property type="match status" value="2"/>
</dbReference>
<dbReference type="Pfam" id="PF13377">
    <property type="entry name" value="Peripla_BP_3"/>
    <property type="match status" value="1"/>
</dbReference>
<dbReference type="Gene3D" id="1.10.260.40">
    <property type="entry name" value="lambda repressor-like DNA-binding domains"/>
    <property type="match status" value="1"/>
</dbReference>
<name>A0A4U6QBM9_9ACTN</name>
<dbReference type="SMART" id="SM00354">
    <property type="entry name" value="HTH_LACI"/>
    <property type="match status" value="1"/>
</dbReference>
<dbReference type="OrthoDB" id="37081at2"/>
<keyword evidence="4" id="KW-0804">Transcription</keyword>
<dbReference type="PROSITE" id="PS50932">
    <property type="entry name" value="HTH_LACI_2"/>
    <property type="match status" value="1"/>
</dbReference>
<evidence type="ECO:0000313" key="6">
    <source>
        <dbReference type="EMBL" id="TKV57391.1"/>
    </source>
</evidence>
<dbReference type="AlphaFoldDB" id="A0A4U6QBM9"/>
<dbReference type="InterPro" id="IPR028082">
    <property type="entry name" value="Peripla_BP_I"/>
</dbReference>
<accession>A0A4U6QBM9</accession>
<dbReference type="InterPro" id="IPR046335">
    <property type="entry name" value="LacI/GalR-like_sensor"/>
</dbReference>
<dbReference type="PANTHER" id="PTHR30146:SF148">
    <property type="entry name" value="HTH-TYPE TRANSCRIPTIONAL REPRESSOR PURR-RELATED"/>
    <property type="match status" value="1"/>
</dbReference>
<dbReference type="CDD" id="cd01392">
    <property type="entry name" value="HTH_LacI"/>
    <property type="match status" value="1"/>
</dbReference>
<protein>
    <submittedName>
        <fullName evidence="6">LacI family transcriptional regulator</fullName>
    </submittedName>
</protein>
<evidence type="ECO:0000256" key="2">
    <source>
        <dbReference type="ARBA" id="ARBA00023015"/>
    </source>
</evidence>